<gene>
    <name evidence="1" type="ORF">ERICIII_02257</name>
</gene>
<reference evidence="2" key="1">
    <citation type="submission" date="2017-02" db="EMBL/GenBank/DDBJ databases">
        <title>Delineation of Paenibacillus larvae strains originating from foulbrood outbreaks.</title>
        <authorList>
            <person name="Beims H."/>
            <person name="Bunk B."/>
            <person name="Sproeer C."/>
            <person name="Mohr K.I."/>
            <person name="Pradella S."/>
            <person name="Guenther G."/>
            <person name="Rohde M."/>
            <person name="von der Ohe W."/>
            <person name="Steinert M."/>
        </authorList>
    </citation>
    <scope>NUCLEOTIDE SEQUENCE [LARGE SCALE GENOMIC DNA]</scope>
    <source>
        <strain evidence="2">Eric_III</strain>
    </source>
</reference>
<dbReference type="Proteomes" id="UP000239833">
    <property type="component" value="Chromosome"/>
</dbReference>
<accession>A0A2L1UE57</accession>
<name>A0A2L1UE57_9BACL</name>
<proteinExistence type="predicted"/>
<dbReference type="EMBL" id="CP019655">
    <property type="protein sequence ID" value="AVF26418.1"/>
    <property type="molecule type" value="Genomic_DNA"/>
</dbReference>
<evidence type="ECO:0000313" key="2">
    <source>
        <dbReference type="Proteomes" id="UP000239833"/>
    </source>
</evidence>
<organism evidence="1 2">
    <name type="scientific">Paenibacillus larvae subsp. larvae</name>
    <dbReference type="NCBI Taxonomy" id="147375"/>
    <lineage>
        <taxon>Bacteria</taxon>
        <taxon>Bacillati</taxon>
        <taxon>Bacillota</taxon>
        <taxon>Bacilli</taxon>
        <taxon>Bacillales</taxon>
        <taxon>Paenibacillaceae</taxon>
        <taxon>Paenibacillus</taxon>
    </lineage>
</organism>
<protein>
    <submittedName>
        <fullName evidence="1">Pyridoxamine 5'-phosphate oxidase, FMN-binding family</fullName>
    </submittedName>
</protein>
<dbReference type="AlphaFoldDB" id="A0A2L1UE57"/>
<dbReference type="STRING" id="147375.BXP28_06080"/>
<evidence type="ECO:0000313" key="1">
    <source>
        <dbReference type="EMBL" id="AVF26418.1"/>
    </source>
</evidence>
<sequence length="93" mass="10726">MNLLMEQNQTNSTLTLSINSHLNILEYASEVEECYVHCAKAFKHSQTWEPGSWLNQDLLPKVSKMLAADVNCEDFTEEIIAKGLKESYEKRLY</sequence>